<accession>A0AAW0LN34</accession>
<name>A0AAW0LN34_QUESU</name>
<proteinExistence type="predicted"/>
<evidence type="ECO:0000313" key="1">
    <source>
        <dbReference type="EMBL" id="KAK7852299.1"/>
    </source>
</evidence>
<comment type="caution">
    <text evidence="1">The sequence shown here is derived from an EMBL/GenBank/DDBJ whole genome shotgun (WGS) entry which is preliminary data.</text>
</comment>
<dbReference type="EMBL" id="PKMF04000077">
    <property type="protein sequence ID" value="KAK7852299.1"/>
    <property type="molecule type" value="Genomic_DNA"/>
</dbReference>
<keyword evidence="2" id="KW-1185">Reference proteome</keyword>
<protein>
    <submittedName>
        <fullName evidence="1">Uncharacterized protein</fullName>
    </submittedName>
</protein>
<gene>
    <name evidence="1" type="ORF">CFP56_039344</name>
</gene>
<dbReference type="AlphaFoldDB" id="A0AAW0LN34"/>
<reference evidence="1 2" key="1">
    <citation type="journal article" date="2018" name="Sci. Data">
        <title>The draft genome sequence of cork oak.</title>
        <authorList>
            <person name="Ramos A.M."/>
            <person name="Usie A."/>
            <person name="Barbosa P."/>
            <person name="Barros P.M."/>
            <person name="Capote T."/>
            <person name="Chaves I."/>
            <person name="Simoes F."/>
            <person name="Abreu I."/>
            <person name="Carrasquinho I."/>
            <person name="Faro C."/>
            <person name="Guimaraes J.B."/>
            <person name="Mendonca D."/>
            <person name="Nobrega F."/>
            <person name="Rodrigues L."/>
            <person name="Saibo N.J.M."/>
            <person name="Varela M.C."/>
            <person name="Egas C."/>
            <person name="Matos J."/>
            <person name="Miguel C.M."/>
            <person name="Oliveira M.M."/>
            <person name="Ricardo C.P."/>
            <person name="Goncalves S."/>
        </authorList>
    </citation>
    <scope>NUCLEOTIDE SEQUENCE [LARGE SCALE GENOMIC DNA]</scope>
    <source>
        <strain evidence="2">cv. HL8</strain>
    </source>
</reference>
<dbReference type="Proteomes" id="UP000237347">
    <property type="component" value="Unassembled WGS sequence"/>
</dbReference>
<evidence type="ECO:0000313" key="2">
    <source>
        <dbReference type="Proteomes" id="UP000237347"/>
    </source>
</evidence>
<organism evidence="1 2">
    <name type="scientific">Quercus suber</name>
    <name type="common">Cork oak</name>
    <dbReference type="NCBI Taxonomy" id="58331"/>
    <lineage>
        <taxon>Eukaryota</taxon>
        <taxon>Viridiplantae</taxon>
        <taxon>Streptophyta</taxon>
        <taxon>Embryophyta</taxon>
        <taxon>Tracheophyta</taxon>
        <taxon>Spermatophyta</taxon>
        <taxon>Magnoliopsida</taxon>
        <taxon>eudicotyledons</taxon>
        <taxon>Gunneridae</taxon>
        <taxon>Pentapetalae</taxon>
        <taxon>rosids</taxon>
        <taxon>fabids</taxon>
        <taxon>Fagales</taxon>
        <taxon>Fagaceae</taxon>
        <taxon>Quercus</taxon>
    </lineage>
</organism>
<sequence>MNHRGISRSTMAGQCC</sequence>